<dbReference type="Pfam" id="PF00211">
    <property type="entry name" value="Guanylate_cyc"/>
    <property type="match status" value="1"/>
</dbReference>
<dbReference type="InterPro" id="IPR029787">
    <property type="entry name" value="Nucleotide_cyclase"/>
</dbReference>
<dbReference type="PANTHER" id="PTHR11347">
    <property type="entry name" value="CYCLIC NUCLEOTIDE PHOSPHODIESTERASE"/>
    <property type="match status" value="1"/>
</dbReference>
<keyword evidence="1" id="KW-0479">Metal-binding</keyword>
<dbReference type="InterPro" id="IPR036971">
    <property type="entry name" value="PDEase_catalytic_dom_sf"/>
</dbReference>
<dbReference type="GO" id="GO:0009190">
    <property type="term" value="P:cyclic nucleotide biosynthetic process"/>
    <property type="evidence" value="ECO:0007669"/>
    <property type="project" value="InterPro"/>
</dbReference>
<keyword evidence="6" id="KW-1185">Reference proteome</keyword>
<feature type="domain" description="Guanylate cyclase" evidence="4">
    <location>
        <begin position="12"/>
        <end position="76"/>
    </location>
</feature>
<evidence type="ECO:0000256" key="1">
    <source>
        <dbReference type="ARBA" id="ARBA00022723"/>
    </source>
</evidence>
<dbReference type="EMBL" id="CAICTM010002441">
    <property type="protein sequence ID" value="CAB9529255.1"/>
    <property type="molecule type" value="Genomic_DNA"/>
</dbReference>
<dbReference type="SUPFAM" id="SSF109604">
    <property type="entry name" value="HD-domain/PDEase-like"/>
    <property type="match status" value="1"/>
</dbReference>
<dbReference type="SUPFAM" id="SSF55073">
    <property type="entry name" value="Nucleotide cyclase"/>
    <property type="match status" value="1"/>
</dbReference>
<dbReference type="Proteomes" id="UP001153069">
    <property type="component" value="Unassembled WGS sequence"/>
</dbReference>
<organism evidence="5 6">
    <name type="scientific">Seminavis robusta</name>
    <dbReference type="NCBI Taxonomy" id="568900"/>
    <lineage>
        <taxon>Eukaryota</taxon>
        <taxon>Sar</taxon>
        <taxon>Stramenopiles</taxon>
        <taxon>Ochrophyta</taxon>
        <taxon>Bacillariophyta</taxon>
        <taxon>Bacillariophyceae</taxon>
        <taxon>Bacillariophycidae</taxon>
        <taxon>Naviculales</taxon>
        <taxon>Naviculaceae</taxon>
        <taxon>Seminavis</taxon>
    </lineage>
</organism>
<dbReference type="PROSITE" id="PS50125">
    <property type="entry name" value="GUANYLATE_CYCLASE_2"/>
    <property type="match status" value="1"/>
</dbReference>
<evidence type="ECO:0000256" key="3">
    <source>
        <dbReference type="SAM" id="MobiDB-lite"/>
    </source>
</evidence>
<dbReference type="GO" id="GO:0004114">
    <property type="term" value="F:3',5'-cyclic-nucleotide phosphodiesterase activity"/>
    <property type="evidence" value="ECO:0007669"/>
    <property type="project" value="InterPro"/>
</dbReference>
<feature type="non-terminal residue" evidence="5">
    <location>
        <position position="1"/>
    </location>
</feature>
<gene>
    <name evidence="5" type="ORF">SEMRO_2443_G327830.1</name>
</gene>
<evidence type="ECO:0000313" key="5">
    <source>
        <dbReference type="EMBL" id="CAB9529255.1"/>
    </source>
</evidence>
<dbReference type="Pfam" id="PF00233">
    <property type="entry name" value="PDEase_I"/>
    <property type="match status" value="1"/>
</dbReference>
<evidence type="ECO:0000256" key="2">
    <source>
        <dbReference type="ARBA" id="ARBA00022801"/>
    </source>
</evidence>
<name>A0A9N8HYC0_9STRA</name>
<evidence type="ECO:0000313" key="6">
    <source>
        <dbReference type="Proteomes" id="UP001153069"/>
    </source>
</evidence>
<keyword evidence="2" id="KW-0378">Hydrolase</keyword>
<dbReference type="InterPro" id="IPR001054">
    <property type="entry name" value="A/G_cyclase"/>
</dbReference>
<dbReference type="Gene3D" id="3.30.70.1230">
    <property type="entry name" value="Nucleotide cyclase"/>
    <property type="match status" value="1"/>
</dbReference>
<evidence type="ECO:0000259" key="4">
    <source>
        <dbReference type="PROSITE" id="PS50125"/>
    </source>
</evidence>
<sequence length="461" mass="52567">MPLIPLPSTQSFKVETVGDCYMASRIAQPCKDHYIVMCKFGRDILKRMRPICKRLTRSLGPDTCELRIRVGIHSDPSREESSEEKKVASSGCSSGDESDDLYVARHNPARGDLVPRPFSSSIGTPSSFNMMDASSRVFSTSITNAKFERLVAWNVEVLHRLLKQIVARRQCLVNVNPTRKADADESIYTRNRQGTLLDEVKESIELPTFNYSRVAAEQAQHIELDSDVYLQLQDYVRSVAELIRSRVPNFEHASHVTMSVSKLLSRITDTSMKKRVVACMTIRMASRAIRLLNSPACFQHSYTMPHPGVPNATLVKEQTPEAKMYKDRSVAESNSVDRCWRLLMEPKYGALRKTIYTTNNGLRRFRSLVVNSVMATDIGDKDLKVLRNGRWEKAFNTEGTADSPDESEKAAKDRKATIVIEHLIQASDVAHTMQHWHIYRKWNERLFQECYRAYKDGRAER</sequence>
<dbReference type="GO" id="GO:0035556">
    <property type="term" value="P:intracellular signal transduction"/>
    <property type="evidence" value="ECO:0007669"/>
    <property type="project" value="InterPro"/>
</dbReference>
<dbReference type="InterPro" id="IPR002073">
    <property type="entry name" value="PDEase_catalytic_dom"/>
</dbReference>
<proteinExistence type="predicted"/>
<dbReference type="OrthoDB" id="546632at2759"/>
<accession>A0A9N8HYC0</accession>
<feature type="region of interest" description="Disordered" evidence="3">
    <location>
        <begin position="75"/>
        <end position="98"/>
    </location>
</feature>
<dbReference type="Gene3D" id="1.10.1300.10">
    <property type="entry name" value="3'5'-cyclic nucleotide phosphodiesterase, catalytic domain"/>
    <property type="match status" value="1"/>
</dbReference>
<protein>
    <submittedName>
        <fullName evidence="5">Guanylate cyclase (Partial)</fullName>
    </submittedName>
</protein>
<dbReference type="AlphaFoldDB" id="A0A9N8HYC0"/>
<dbReference type="GO" id="GO:0046872">
    <property type="term" value="F:metal ion binding"/>
    <property type="evidence" value="ECO:0007669"/>
    <property type="project" value="UniProtKB-KW"/>
</dbReference>
<feature type="compositionally biased region" description="Basic and acidic residues" evidence="3">
    <location>
        <begin position="75"/>
        <end position="87"/>
    </location>
</feature>
<reference evidence="5" key="1">
    <citation type="submission" date="2020-06" db="EMBL/GenBank/DDBJ databases">
        <authorList>
            <consortium name="Plant Systems Biology data submission"/>
        </authorList>
    </citation>
    <scope>NUCLEOTIDE SEQUENCE</scope>
    <source>
        <strain evidence="5">D6</strain>
    </source>
</reference>
<comment type="caution">
    <text evidence="5">The sequence shown here is derived from an EMBL/GenBank/DDBJ whole genome shotgun (WGS) entry which is preliminary data.</text>
</comment>